<dbReference type="AlphaFoldDB" id="A0A0W0VYG0"/>
<evidence type="ECO:0000256" key="1">
    <source>
        <dbReference type="SAM" id="MobiDB-lite"/>
    </source>
</evidence>
<evidence type="ECO:0008006" key="4">
    <source>
        <dbReference type="Google" id="ProtNLM"/>
    </source>
</evidence>
<gene>
    <name evidence="2" type="ORF">Lmac_2037</name>
</gene>
<comment type="caution">
    <text evidence="2">The sequence shown here is derived from an EMBL/GenBank/DDBJ whole genome shotgun (WGS) entry which is preliminary data.</text>
</comment>
<accession>A0A0W0VYG0</accession>
<protein>
    <recommendedName>
        <fullName evidence="4">Leucine-rich repeat-containing protein</fullName>
    </recommendedName>
</protein>
<sequence>MFEKLPTDLQHLLKKSEGKTEVDLSNYSLQWLSNDAFQILSEGLHQNKRLRKLLLRNCDLSFCFNQKSEQIKNLLRGLNNLETIDLSNNQLCFDDVISWVLKELAHLPRLNKLILQDKHYSAWIPELFEGLRHLPLFRVYEQGNVVCFLNYHEANAFMEALRTEEKTAQYFLGESEHTEPQKKDSADPDALPESLKFALTAHSNIETWLTYYKAMSFSPPKYSWSSPSKKISFTPQMVSALRFIDQLRVPGLSLRYFPAKKVFMLDIDQGYAASFEQLMVALLDAYPFFPEIDEVYFLDLPTTWKKPAVATWQIMFPPFAISQVGWDLLQDVRAKYGNRITVMMREPKPSKNLEEEKNKYTTRPTIDLRITKALTLRFAQERLFYQLTQNRQKETLNEWLNRLKQLFNDSTTKPLVYEFFIAHHLCTIPEIRNLEELHPVLAKLQSQDNVSVEKSQQQLAPLDQEIRGLLEANSTTLGKWLTVTLPAPVEVTPSQTSTKDAQTSSKRKIEGKTRRAFAEEQILLKARAWLGAIAFHHLTGKTAAAGMYWYGRYLETLPLTEKKPPLESSQNFVLEQARKSGLYWLRLAALRYEHRASTHYLQERANSLRERAEKQKTTIQALLRPADCYQLMLTCEALAPILQHRQLAPPNHLLSLFAEVGNLRDMALELDILYGNRYSDNMFALLLVIASVSKDLITWFMQAGMSREFFKDRTYKNNYLRTMQFYLISLVADNLISESVRGYYLQELAAHHPKSVLAAQLISPPLKEESNAVVRYHAVPLARVITDKLLPLFQMHSNLKVKKNLDEEEAKLKDFCEFFDKHIPQYLAHGRLFNVLINEREDPYFIAAMLHTILNEALVYFGLDNSSFAEKIHETMQDIKSTLDYLGGKHQTALQPTSMGFTATLSQQLESYAATANVANVVKLKLLPKFAA</sequence>
<dbReference type="EMBL" id="LNYL01000045">
    <property type="protein sequence ID" value="KTD25059.1"/>
    <property type="molecule type" value="Genomic_DNA"/>
</dbReference>
<dbReference type="Gene3D" id="3.80.10.10">
    <property type="entry name" value="Ribonuclease Inhibitor"/>
    <property type="match status" value="1"/>
</dbReference>
<feature type="compositionally biased region" description="Polar residues" evidence="1">
    <location>
        <begin position="492"/>
        <end position="504"/>
    </location>
</feature>
<reference evidence="2 3" key="1">
    <citation type="submission" date="2015-11" db="EMBL/GenBank/DDBJ databases">
        <title>Genomic analysis of 38 Legionella species identifies large and diverse effector repertoires.</title>
        <authorList>
            <person name="Burstein D."/>
            <person name="Amaro F."/>
            <person name="Zusman T."/>
            <person name="Lifshitz Z."/>
            <person name="Cohen O."/>
            <person name="Gilbert J.A."/>
            <person name="Pupko T."/>
            <person name="Shuman H.A."/>
            <person name="Segal G."/>
        </authorList>
    </citation>
    <scope>NUCLEOTIDE SEQUENCE [LARGE SCALE GENOMIC DNA]</scope>
    <source>
        <strain evidence="2 3">PX-1-G2-E2</strain>
    </source>
</reference>
<dbReference type="PATRIC" id="fig|466.6.peg.2158"/>
<feature type="non-terminal residue" evidence="2">
    <location>
        <position position="932"/>
    </location>
</feature>
<evidence type="ECO:0000313" key="3">
    <source>
        <dbReference type="Proteomes" id="UP000054908"/>
    </source>
</evidence>
<keyword evidence="3" id="KW-1185">Reference proteome</keyword>
<proteinExistence type="predicted"/>
<dbReference type="InterPro" id="IPR032675">
    <property type="entry name" value="LRR_dom_sf"/>
</dbReference>
<feature type="region of interest" description="Disordered" evidence="1">
    <location>
        <begin position="491"/>
        <end position="510"/>
    </location>
</feature>
<dbReference type="STRING" id="466.Lmac_2037"/>
<evidence type="ECO:0000313" key="2">
    <source>
        <dbReference type="EMBL" id="KTD25059.1"/>
    </source>
</evidence>
<dbReference type="RefSeq" id="WP_058452791.1">
    <property type="nucleotide sequence ID" value="NZ_LNYL01000045.1"/>
</dbReference>
<dbReference type="Proteomes" id="UP000054908">
    <property type="component" value="Unassembled WGS sequence"/>
</dbReference>
<name>A0A0W0VYG0_9GAMM</name>
<organism evidence="2 3">
    <name type="scientific">Legionella maceachernii</name>
    <dbReference type="NCBI Taxonomy" id="466"/>
    <lineage>
        <taxon>Bacteria</taxon>
        <taxon>Pseudomonadati</taxon>
        <taxon>Pseudomonadota</taxon>
        <taxon>Gammaproteobacteria</taxon>
        <taxon>Legionellales</taxon>
        <taxon>Legionellaceae</taxon>
        <taxon>Legionella</taxon>
    </lineage>
</organism>
<dbReference type="SUPFAM" id="SSF52047">
    <property type="entry name" value="RNI-like"/>
    <property type="match status" value="1"/>
</dbReference>